<sequence length="233" mass="22399">MRGDPATLHGGNAAGDLHAVAVGVGPGINGAVGQLQARLVAGQPASGKAVAHVERCIAGGQLAPVVDVHAIAANGVEAAAVDHRAGIGLADAAAEQAHAATYGVRFHVVQQHAAAAADVEPAAVHVGVVQLGAAARAIDRDAGEDATGRQGDPAVADRQQAGAFGAQARATVGAHLQGIQMHLTALAGGAGQGADAAGHRNAASGVADHTTVGCLHAGITAAVAGGIDVDIAA</sequence>
<keyword evidence="1" id="KW-1185">Reference proteome</keyword>
<evidence type="ECO:0000313" key="2">
    <source>
        <dbReference type="WBParaSite" id="PSU_v2.g16316.t1"/>
    </source>
</evidence>
<name>A0A914YG47_9BILA</name>
<dbReference type="WBParaSite" id="PSU_v2.g16316.t1">
    <property type="protein sequence ID" value="PSU_v2.g16316.t1"/>
    <property type="gene ID" value="PSU_v2.g16316"/>
</dbReference>
<dbReference type="AlphaFoldDB" id="A0A914YG47"/>
<proteinExistence type="predicted"/>
<accession>A0A914YG47</accession>
<dbReference type="Proteomes" id="UP000887577">
    <property type="component" value="Unplaced"/>
</dbReference>
<protein>
    <submittedName>
        <fullName evidence="2">Uncharacterized protein</fullName>
    </submittedName>
</protein>
<evidence type="ECO:0000313" key="1">
    <source>
        <dbReference type="Proteomes" id="UP000887577"/>
    </source>
</evidence>
<organism evidence="1 2">
    <name type="scientific">Panagrolaimus superbus</name>
    <dbReference type="NCBI Taxonomy" id="310955"/>
    <lineage>
        <taxon>Eukaryota</taxon>
        <taxon>Metazoa</taxon>
        <taxon>Ecdysozoa</taxon>
        <taxon>Nematoda</taxon>
        <taxon>Chromadorea</taxon>
        <taxon>Rhabditida</taxon>
        <taxon>Tylenchina</taxon>
        <taxon>Panagrolaimomorpha</taxon>
        <taxon>Panagrolaimoidea</taxon>
        <taxon>Panagrolaimidae</taxon>
        <taxon>Panagrolaimus</taxon>
    </lineage>
</organism>
<reference evidence="2" key="1">
    <citation type="submission" date="2022-11" db="UniProtKB">
        <authorList>
            <consortium name="WormBaseParasite"/>
        </authorList>
    </citation>
    <scope>IDENTIFICATION</scope>
</reference>